<dbReference type="EC" id="2.8.1.1" evidence="2"/>
<dbReference type="Proteomes" id="UP000286947">
    <property type="component" value="Unassembled WGS sequence"/>
</dbReference>
<dbReference type="GO" id="GO:0004792">
    <property type="term" value="F:thiosulfate-cyanide sulfurtransferase activity"/>
    <property type="evidence" value="ECO:0007669"/>
    <property type="project" value="UniProtKB-EC"/>
</dbReference>
<dbReference type="Pfam" id="PF00581">
    <property type="entry name" value="Rhodanese"/>
    <property type="match status" value="1"/>
</dbReference>
<dbReference type="OrthoDB" id="9784009at2"/>
<dbReference type="PROSITE" id="PS50206">
    <property type="entry name" value="RHODANESE_3"/>
    <property type="match status" value="1"/>
</dbReference>
<keyword evidence="2" id="KW-0808">Transferase</keyword>
<keyword evidence="3" id="KW-1185">Reference proteome</keyword>
<feature type="domain" description="Rhodanese" evidence="1">
    <location>
        <begin position="32"/>
        <end position="132"/>
    </location>
</feature>
<proteinExistence type="predicted"/>
<evidence type="ECO:0000259" key="1">
    <source>
        <dbReference type="PROSITE" id="PS50206"/>
    </source>
</evidence>
<reference evidence="2 3" key="1">
    <citation type="submission" date="2018-01" db="EMBL/GenBank/DDBJ databases">
        <title>Saezia sanguinis gen. nov., sp. nov., in the order Burkholderiales isolated from human blood.</title>
        <authorList>
            <person name="Medina-Pascual M.J."/>
            <person name="Valdezate S."/>
            <person name="Monzon S."/>
            <person name="Cuesta I."/>
            <person name="Carrasco G."/>
            <person name="Villalon P."/>
            <person name="Saez-Nieto J.A."/>
        </authorList>
    </citation>
    <scope>NUCLEOTIDE SEQUENCE [LARGE SCALE GENOMIC DNA]</scope>
    <source>
        <strain evidence="2 3">CNM695-12</strain>
    </source>
</reference>
<dbReference type="RefSeq" id="WP_126978733.1">
    <property type="nucleotide sequence ID" value="NZ_PQSP01000002.1"/>
</dbReference>
<protein>
    <submittedName>
        <fullName evidence="2">Thiosulfate sulfurtransferase GlpE</fullName>
        <ecNumber evidence="2">2.8.1.1</ecNumber>
    </submittedName>
</protein>
<name>A0A433SE42_9BURK</name>
<dbReference type="EMBL" id="PQSP01000002">
    <property type="protein sequence ID" value="RUS67007.1"/>
    <property type="molecule type" value="Genomic_DNA"/>
</dbReference>
<dbReference type="InterPro" id="IPR036873">
    <property type="entry name" value="Rhodanese-like_dom_sf"/>
</dbReference>
<dbReference type="InterPro" id="IPR001763">
    <property type="entry name" value="Rhodanese-like_dom"/>
</dbReference>
<organism evidence="2 3">
    <name type="scientific">Saezia sanguinis</name>
    <dbReference type="NCBI Taxonomy" id="1965230"/>
    <lineage>
        <taxon>Bacteria</taxon>
        <taxon>Pseudomonadati</taxon>
        <taxon>Pseudomonadota</taxon>
        <taxon>Betaproteobacteria</taxon>
        <taxon>Burkholderiales</taxon>
        <taxon>Saeziaceae</taxon>
        <taxon>Saezia</taxon>
    </lineage>
</organism>
<gene>
    <name evidence="2" type="primary">glpE_1</name>
    <name evidence="2" type="ORF">CUZ56_00945</name>
</gene>
<dbReference type="SMART" id="SM00450">
    <property type="entry name" value="RHOD"/>
    <property type="match status" value="1"/>
</dbReference>
<dbReference type="AlphaFoldDB" id="A0A433SE42"/>
<dbReference type="Gene3D" id="3.40.250.10">
    <property type="entry name" value="Rhodanese-like domain"/>
    <property type="match status" value="1"/>
</dbReference>
<dbReference type="CDD" id="cd01522">
    <property type="entry name" value="RHOD_1"/>
    <property type="match status" value="1"/>
</dbReference>
<dbReference type="PANTHER" id="PTHR44086:SF10">
    <property type="entry name" value="THIOSULFATE SULFURTRANSFERASE_RHODANESE-LIKE DOMAIN-CONTAINING PROTEIN 3"/>
    <property type="match status" value="1"/>
</dbReference>
<dbReference type="PANTHER" id="PTHR44086">
    <property type="entry name" value="THIOSULFATE SULFURTRANSFERASE RDL2, MITOCHONDRIAL-RELATED"/>
    <property type="match status" value="1"/>
</dbReference>
<evidence type="ECO:0000313" key="2">
    <source>
        <dbReference type="EMBL" id="RUS67007.1"/>
    </source>
</evidence>
<accession>A0A433SE42</accession>
<comment type="caution">
    <text evidence="2">The sequence shown here is derived from an EMBL/GenBank/DDBJ whole genome shotgun (WGS) entry which is preliminary data.</text>
</comment>
<evidence type="ECO:0000313" key="3">
    <source>
        <dbReference type="Proteomes" id="UP000286947"/>
    </source>
</evidence>
<sequence length="146" mass="16311">MNDQKPFSPQDIRPAAGYAGDITPQKAWEWVHQDKALLIDVRTSAELAWVGYVPGGVHIAWKEWPGMVGNEQFDHRLEEVAPDLTRPLLFLCRSGQRSVFAAQRATALGYTAAYNILDGFEGVLDAHGHRNTVSGWRSLDLPWQQG</sequence>
<dbReference type="SUPFAM" id="SSF52821">
    <property type="entry name" value="Rhodanese/Cell cycle control phosphatase"/>
    <property type="match status" value="1"/>
</dbReference>